<feature type="compositionally biased region" description="Pro residues" evidence="1">
    <location>
        <begin position="26"/>
        <end position="35"/>
    </location>
</feature>
<proteinExistence type="predicted"/>
<dbReference type="Gene3D" id="2.40.30.10">
    <property type="entry name" value="Translation factors"/>
    <property type="match status" value="1"/>
</dbReference>
<dbReference type="PANTHER" id="PTHR43721:SF22">
    <property type="entry name" value="ELONGATION FACTOR TU, MITOCHONDRIAL"/>
    <property type="match status" value="1"/>
</dbReference>
<name>A0A9D2EI54_9MICO</name>
<gene>
    <name evidence="3" type="ORF">H9815_20045</name>
</gene>
<comment type="caution">
    <text evidence="3">The sequence shown here is derived from an EMBL/GenBank/DDBJ whole genome shotgun (WGS) entry which is preliminary data.</text>
</comment>
<dbReference type="AlphaFoldDB" id="A0A9D2EI54"/>
<feature type="region of interest" description="Disordered" evidence="1">
    <location>
        <begin position="1"/>
        <end position="37"/>
    </location>
</feature>
<dbReference type="InterPro" id="IPR004161">
    <property type="entry name" value="EFTu-like_2"/>
</dbReference>
<evidence type="ECO:0000256" key="1">
    <source>
        <dbReference type="SAM" id="MobiDB-lite"/>
    </source>
</evidence>
<dbReference type="Proteomes" id="UP000824037">
    <property type="component" value="Unassembled WGS sequence"/>
</dbReference>
<organism evidence="3 4">
    <name type="scientific">Candidatus Ruania gallistercoris</name>
    <dbReference type="NCBI Taxonomy" id="2838746"/>
    <lineage>
        <taxon>Bacteria</taxon>
        <taxon>Bacillati</taxon>
        <taxon>Actinomycetota</taxon>
        <taxon>Actinomycetes</taxon>
        <taxon>Micrococcales</taxon>
        <taxon>Ruaniaceae</taxon>
        <taxon>Ruania</taxon>
    </lineage>
</organism>
<evidence type="ECO:0000313" key="3">
    <source>
        <dbReference type="EMBL" id="HIZ38074.1"/>
    </source>
</evidence>
<reference evidence="3" key="2">
    <citation type="submission" date="2021-04" db="EMBL/GenBank/DDBJ databases">
        <authorList>
            <person name="Gilroy R."/>
        </authorList>
    </citation>
    <scope>NUCLEOTIDE SEQUENCE</scope>
    <source>
        <strain evidence="3">ChiGjej4B4-7305</strain>
    </source>
</reference>
<evidence type="ECO:0000313" key="4">
    <source>
        <dbReference type="Proteomes" id="UP000824037"/>
    </source>
</evidence>
<protein>
    <recommendedName>
        <fullName evidence="2">Translation elongation factor EFTu-like domain-containing protein</fullName>
    </recommendedName>
</protein>
<dbReference type="GO" id="GO:0005525">
    <property type="term" value="F:GTP binding"/>
    <property type="evidence" value="ECO:0007669"/>
    <property type="project" value="InterPro"/>
</dbReference>
<dbReference type="GO" id="GO:0003746">
    <property type="term" value="F:translation elongation factor activity"/>
    <property type="evidence" value="ECO:0007669"/>
    <property type="project" value="TreeGrafter"/>
</dbReference>
<dbReference type="SUPFAM" id="SSF50447">
    <property type="entry name" value="Translation proteins"/>
    <property type="match status" value="1"/>
</dbReference>
<feature type="domain" description="Translation elongation factor EFTu-like" evidence="2">
    <location>
        <begin position="53"/>
        <end position="122"/>
    </location>
</feature>
<dbReference type="EMBL" id="DXBY01000340">
    <property type="protein sequence ID" value="HIZ38074.1"/>
    <property type="molecule type" value="Genomic_DNA"/>
</dbReference>
<reference evidence="3" key="1">
    <citation type="journal article" date="2021" name="PeerJ">
        <title>Extensive microbial diversity within the chicken gut microbiome revealed by metagenomics and culture.</title>
        <authorList>
            <person name="Gilroy R."/>
            <person name="Ravi A."/>
            <person name="Getino M."/>
            <person name="Pursley I."/>
            <person name="Horton D.L."/>
            <person name="Alikhan N.F."/>
            <person name="Baker D."/>
            <person name="Gharbi K."/>
            <person name="Hall N."/>
            <person name="Watson M."/>
            <person name="Adriaenssens E.M."/>
            <person name="Foster-Nyarko E."/>
            <person name="Jarju S."/>
            <person name="Secka A."/>
            <person name="Antonio M."/>
            <person name="Oren A."/>
            <person name="Chaudhuri R.R."/>
            <person name="La Ragione R."/>
            <person name="Hildebrand F."/>
            <person name="Pallen M.J."/>
        </authorList>
    </citation>
    <scope>NUCLEOTIDE SEQUENCE</scope>
    <source>
        <strain evidence="3">ChiGjej4B4-7305</strain>
    </source>
</reference>
<dbReference type="PANTHER" id="PTHR43721">
    <property type="entry name" value="ELONGATION FACTOR TU-RELATED"/>
    <property type="match status" value="1"/>
</dbReference>
<evidence type="ECO:0000259" key="2">
    <source>
        <dbReference type="Pfam" id="PF03144"/>
    </source>
</evidence>
<dbReference type="InterPro" id="IPR050055">
    <property type="entry name" value="EF-Tu_GTPase"/>
</dbReference>
<sequence length="126" mass="13352">MFWRRKKNSDPLDDPRFAPAGAATPTPNPVVPPPAAGDSLLTVEDVFTITGRGTVVTGAVDRGTLRVGQQVAVYRGGQAVATSEIIGIEAFRKMLDEAPAGENVGVLLRDLTRKQIQQGDQIVAAD</sequence>
<dbReference type="InterPro" id="IPR009000">
    <property type="entry name" value="Transl_B-barrel_sf"/>
</dbReference>
<dbReference type="Pfam" id="PF03144">
    <property type="entry name" value="GTP_EFTU_D2"/>
    <property type="match status" value="1"/>
</dbReference>
<accession>A0A9D2EI54</accession>